<dbReference type="InterPro" id="IPR024207">
    <property type="entry name" value="CotJB_dom"/>
</dbReference>
<evidence type="ECO:0000313" key="3">
    <source>
        <dbReference type="Proteomes" id="UP000610862"/>
    </source>
</evidence>
<protein>
    <submittedName>
        <fullName evidence="2">Spore coat protein CotJB</fullName>
    </submittedName>
</protein>
<keyword evidence="2" id="KW-0167">Capsid protein</keyword>
<name>A0A926EBP2_9FIRM</name>
<reference evidence="2" key="1">
    <citation type="submission" date="2020-08" db="EMBL/GenBank/DDBJ databases">
        <title>Genome public.</title>
        <authorList>
            <person name="Liu C."/>
            <person name="Sun Q."/>
        </authorList>
    </citation>
    <scope>NUCLEOTIDE SEQUENCE</scope>
    <source>
        <strain evidence="2">NSJ-24</strain>
    </source>
</reference>
<dbReference type="RefSeq" id="WP_187525661.1">
    <property type="nucleotide sequence ID" value="NZ_JACRTA010000003.1"/>
</dbReference>
<keyword evidence="2" id="KW-0946">Virion</keyword>
<comment type="caution">
    <text evidence="2">The sequence shown here is derived from an EMBL/GenBank/DDBJ whole genome shotgun (WGS) entry which is preliminary data.</text>
</comment>
<feature type="domain" description="Protein CotJB" evidence="1">
    <location>
        <begin position="6"/>
        <end position="81"/>
    </location>
</feature>
<dbReference type="EMBL" id="JACRTA010000003">
    <property type="protein sequence ID" value="MBC8569181.1"/>
    <property type="molecule type" value="Genomic_DNA"/>
</dbReference>
<accession>A0A926EBP2</accession>
<keyword evidence="3" id="KW-1185">Reference proteome</keyword>
<dbReference type="InterPro" id="IPR016571">
    <property type="entry name" value="Spore_coat_assembly_CotJB"/>
</dbReference>
<dbReference type="AlphaFoldDB" id="A0A926EBP2"/>
<sequence>MTSKNDLLRQIQQFNFAMIELALYLDNQPDCQNALAMYARVRMEYLRVRKEYEDRYGPLSYDGIDTAGNGWSWLDGPWPWEGEE</sequence>
<proteinExistence type="predicted"/>
<evidence type="ECO:0000313" key="2">
    <source>
        <dbReference type="EMBL" id="MBC8569181.1"/>
    </source>
</evidence>
<organism evidence="2 3">
    <name type="scientific">Lentihominibacter hominis</name>
    <dbReference type="NCBI Taxonomy" id="2763645"/>
    <lineage>
        <taxon>Bacteria</taxon>
        <taxon>Bacillati</taxon>
        <taxon>Bacillota</taxon>
        <taxon>Clostridia</taxon>
        <taxon>Peptostreptococcales</taxon>
        <taxon>Anaerovoracaceae</taxon>
        <taxon>Lentihominibacter</taxon>
    </lineage>
</organism>
<dbReference type="PIRSF" id="PIRSF010606">
    <property type="entry name" value="Spore_coat_CotJB"/>
    <property type="match status" value="1"/>
</dbReference>
<evidence type="ECO:0000259" key="1">
    <source>
        <dbReference type="Pfam" id="PF12652"/>
    </source>
</evidence>
<dbReference type="Proteomes" id="UP000610862">
    <property type="component" value="Unassembled WGS sequence"/>
</dbReference>
<gene>
    <name evidence="2" type="ORF">H8692_10470</name>
</gene>
<dbReference type="Pfam" id="PF12652">
    <property type="entry name" value="CotJB"/>
    <property type="match status" value="1"/>
</dbReference>